<proteinExistence type="predicted"/>
<dbReference type="AlphaFoldDB" id="A0A1I0CFL4"/>
<dbReference type="EMBL" id="FOIF01000072">
    <property type="protein sequence ID" value="SET18386.1"/>
    <property type="molecule type" value="Genomic_DNA"/>
</dbReference>
<dbReference type="OrthoDB" id="6313326at2"/>
<dbReference type="Proteomes" id="UP000243819">
    <property type="component" value="Unassembled WGS sequence"/>
</dbReference>
<reference evidence="2" key="1">
    <citation type="submission" date="2016-10" db="EMBL/GenBank/DDBJ databases">
        <authorList>
            <person name="Varghese N."/>
            <person name="Submissions S."/>
        </authorList>
    </citation>
    <scope>NUCLEOTIDE SEQUENCE [LARGE SCALE GENOMIC DNA]</scope>
    <source>
        <strain evidence="2">DSM 13577</strain>
    </source>
</reference>
<sequence length="346" mass="38528">MTYYEKTFPLSFGGKILLCIDKGKVKVWGWENASCKLEVSGENLNVNYKTREDELEIELEGREKIVTLYLPKECKFAIEGSYVDGHLVNLEGKIFVDIGKGNFKFSNIKGDGEIDIEKGELELENIQGKWFIDNGIGNITGFSINGEINIENGKGNIELIRLNGECDLENGKGKVKFKDSGGNLNLYNGVGDLTLDNCNFKRLAAEGKGNTEIVIPSNFHGVWRIFNTGDFYLSIPVIAQLNFKIESSYLDNKLPCLNLVKKGDFYEGHLGSKGRGSLYIEGAKNVSIIKGNSNLILDSEQSGYGEDEYNEETLRILLMLKDGIITLEQANELLETIQNSGGEIYE</sequence>
<evidence type="ECO:0008006" key="3">
    <source>
        <dbReference type="Google" id="ProtNLM"/>
    </source>
</evidence>
<organism evidence="1 2">
    <name type="scientific">Anaerobranca gottschalkii DSM 13577</name>
    <dbReference type="NCBI Taxonomy" id="1120990"/>
    <lineage>
        <taxon>Bacteria</taxon>
        <taxon>Bacillati</taxon>
        <taxon>Bacillota</taxon>
        <taxon>Clostridia</taxon>
        <taxon>Eubacteriales</taxon>
        <taxon>Proteinivoracaceae</taxon>
        <taxon>Anaerobranca</taxon>
    </lineage>
</organism>
<evidence type="ECO:0000313" key="1">
    <source>
        <dbReference type="EMBL" id="SET18386.1"/>
    </source>
</evidence>
<dbReference type="STRING" id="1120990.SAMN03080614_10728"/>
<gene>
    <name evidence="1" type="ORF">SAMN03080614_10728</name>
</gene>
<accession>A0A1I0CFL4</accession>
<name>A0A1I0CFL4_9FIRM</name>
<evidence type="ECO:0000313" key="2">
    <source>
        <dbReference type="Proteomes" id="UP000243819"/>
    </source>
</evidence>
<dbReference type="RefSeq" id="WP_091351487.1">
    <property type="nucleotide sequence ID" value="NZ_FOIF01000072.1"/>
</dbReference>
<keyword evidence="2" id="KW-1185">Reference proteome</keyword>
<protein>
    <recommendedName>
        <fullName evidence="3">Adhesin domain-containing protein</fullName>
    </recommendedName>
</protein>